<evidence type="ECO:0000259" key="2">
    <source>
        <dbReference type="Pfam" id="PF13581"/>
    </source>
</evidence>
<dbReference type="InterPro" id="IPR050267">
    <property type="entry name" value="Anti-sigma-factor_SerPK"/>
</dbReference>
<dbReference type="GO" id="GO:0005524">
    <property type="term" value="F:ATP binding"/>
    <property type="evidence" value="ECO:0007669"/>
    <property type="project" value="UniProtKB-KW"/>
</dbReference>
<keyword evidence="3" id="KW-0067">ATP-binding</keyword>
<dbReference type="EMBL" id="BMRP01000014">
    <property type="protein sequence ID" value="GGU72137.1"/>
    <property type="molecule type" value="Genomic_DNA"/>
</dbReference>
<keyword evidence="3" id="KW-0547">Nucleotide-binding</keyword>
<dbReference type="PANTHER" id="PTHR35526">
    <property type="entry name" value="ANTI-SIGMA-F FACTOR RSBW-RELATED"/>
    <property type="match status" value="1"/>
</dbReference>
<dbReference type="InterPro" id="IPR003594">
    <property type="entry name" value="HATPase_dom"/>
</dbReference>
<dbReference type="RefSeq" id="WP_189302238.1">
    <property type="nucleotide sequence ID" value="NZ_BMRP01000014.1"/>
</dbReference>
<reference evidence="4" key="1">
    <citation type="journal article" date="2019" name="Int. J. Syst. Evol. Microbiol.">
        <title>The Global Catalogue of Microorganisms (GCM) 10K type strain sequencing project: providing services to taxonomists for standard genome sequencing and annotation.</title>
        <authorList>
            <consortium name="The Broad Institute Genomics Platform"/>
            <consortium name="The Broad Institute Genome Sequencing Center for Infectious Disease"/>
            <person name="Wu L."/>
            <person name="Ma J."/>
        </authorList>
    </citation>
    <scope>NUCLEOTIDE SEQUENCE [LARGE SCALE GENOMIC DNA]</scope>
    <source>
        <strain evidence="4">JCM 3399</strain>
    </source>
</reference>
<dbReference type="Proteomes" id="UP000654471">
    <property type="component" value="Unassembled WGS sequence"/>
</dbReference>
<dbReference type="Pfam" id="PF13581">
    <property type="entry name" value="HATPase_c_2"/>
    <property type="match status" value="1"/>
</dbReference>
<organism evidence="3 4">
    <name type="scientific">Streptomyces albospinus</name>
    <dbReference type="NCBI Taxonomy" id="285515"/>
    <lineage>
        <taxon>Bacteria</taxon>
        <taxon>Bacillati</taxon>
        <taxon>Actinomycetota</taxon>
        <taxon>Actinomycetes</taxon>
        <taxon>Kitasatosporales</taxon>
        <taxon>Streptomycetaceae</taxon>
        <taxon>Streptomyces</taxon>
    </lineage>
</organism>
<protein>
    <submittedName>
        <fullName evidence="3">ATP-binding protein</fullName>
    </submittedName>
</protein>
<dbReference type="CDD" id="cd16936">
    <property type="entry name" value="HATPase_RsbW-like"/>
    <property type="match status" value="1"/>
</dbReference>
<accession>A0ABQ2V974</accession>
<feature type="domain" description="Histidine kinase/HSP90-like ATPase" evidence="2">
    <location>
        <begin position="35"/>
        <end position="170"/>
    </location>
</feature>
<keyword evidence="1" id="KW-0723">Serine/threonine-protein kinase</keyword>
<dbReference type="InterPro" id="IPR036890">
    <property type="entry name" value="HATPase_C_sf"/>
</dbReference>
<comment type="caution">
    <text evidence="3">The sequence shown here is derived from an EMBL/GenBank/DDBJ whole genome shotgun (WGS) entry which is preliminary data.</text>
</comment>
<evidence type="ECO:0000313" key="4">
    <source>
        <dbReference type="Proteomes" id="UP000654471"/>
    </source>
</evidence>
<gene>
    <name evidence="3" type="ORF">GCM10010211_42550</name>
</gene>
<keyword evidence="4" id="KW-1185">Reference proteome</keyword>
<evidence type="ECO:0000256" key="1">
    <source>
        <dbReference type="ARBA" id="ARBA00022527"/>
    </source>
</evidence>
<proteinExistence type="predicted"/>
<name>A0ABQ2V974_9ACTN</name>
<dbReference type="PANTHER" id="PTHR35526:SF3">
    <property type="entry name" value="ANTI-SIGMA-F FACTOR RSBW"/>
    <property type="match status" value="1"/>
</dbReference>
<sequence length="176" mass="19102">MGTKVMTMLDFEPLWQGFPPVDPLAVSGSASCSLPPRYESVGGARKFTRETLCGWGLDDLFDGVALVVSELVTNALRHAVLAAPGRSCEFGPEYAEHPEYPDSAPPARLHLMRWSSRLVCAVRDPSDASPEAGEADSAAESGRGLYLVDSFSDSWGWHRLSGAQHGKIVWALFRLP</sequence>
<evidence type="ECO:0000313" key="3">
    <source>
        <dbReference type="EMBL" id="GGU72137.1"/>
    </source>
</evidence>
<dbReference type="SUPFAM" id="SSF55874">
    <property type="entry name" value="ATPase domain of HSP90 chaperone/DNA topoisomerase II/histidine kinase"/>
    <property type="match status" value="1"/>
</dbReference>
<dbReference type="Gene3D" id="3.30.565.10">
    <property type="entry name" value="Histidine kinase-like ATPase, C-terminal domain"/>
    <property type="match status" value="1"/>
</dbReference>
<keyword evidence="1" id="KW-0808">Transferase</keyword>
<keyword evidence="1" id="KW-0418">Kinase</keyword>